<comment type="caution">
    <text evidence="1">The sequence shown here is derived from an EMBL/GenBank/DDBJ whole genome shotgun (WGS) entry which is preliminary data.</text>
</comment>
<dbReference type="AlphaFoldDB" id="A0A0C2MZK6"/>
<proteinExistence type="predicted"/>
<gene>
    <name evidence="1" type="ORF">RF11_04495</name>
</gene>
<dbReference type="EMBL" id="JWZT01002372">
    <property type="protein sequence ID" value="KII69555.1"/>
    <property type="molecule type" value="Genomic_DNA"/>
</dbReference>
<dbReference type="Proteomes" id="UP000031668">
    <property type="component" value="Unassembled WGS sequence"/>
</dbReference>
<reference evidence="1 2" key="1">
    <citation type="journal article" date="2014" name="Genome Biol. Evol.">
        <title>The genome of the myxosporean Thelohanellus kitauei shows adaptations to nutrient acquisition within its fish host.</title>
        <authorList>
            <person name="Yang Y."/>
            <person name="Xiong J."/>
            <person name="Zhou Z."/>
            <person name="Huo F."/>
            <person name="Miao W."/>
            <person name="Ran C."/>
            <person name="Liu Y."/>
            <person name="Zhang J."/>
            <person name="Feng J."/>
            <person name="Wang M."/>
            <person name="Wang M."/>
            <person name="Wang L."/>
            <person name="Yao B."/>
        </authorList>
    </citation>
    <scope>NUCLEOTIDE SEQUENCE [LARGE SCALE GENOMIC DNA]</scope>
    <source>
        <strain evidence="1">Wuqing</strain>
    </source>
</reference>
<organism evidence="1 2">
    <name type="scientific">Thelohanellus kitauei</name>
    <name type="common">Myxosporean</name>
    <dbReference type="NCBI Taxonomy" id="669202"/>
    <lineage>
        <taxon>Eukaryota</taxon>
        <taxon>Metazoa</taxon>
        <taxon>Cnidaria</taxon>
        <taxon>Myxozoa</taxon>
        <taxon>Myxosporea</taxon>
        <taxon>Bivalvulida</taxon>
        <taxon>Platysporina</taxon>
        <taxon>Myxobolidae</taxon>
        <taxon>Thelohanellus</taxon>
    </lineage>
</organism>
<keyword evidence="2" id="KW-1185">Reference proteome</keyword>
<dbReference type="OrthoDB" id="8928061at2759"/>
<sequence>MRSFFERHNIRIGRFIERVPLSLSLCIKIIRHISERRKDPQNILERKEYALNFLRIAQDPQKLFFIDETGFQEFEPTRVVPALRSRNYSVVYVMSCEGMVNFKISEWAYINECFLNISGNIGNLSSTRDFRGLPCNA</sequence>
<evidence type="ECO:0000313" key="2">
    <source>
        <dbReference type="Proteomes" id="UP000031668"/>
    </source>
</evidence>
<evidence type="ECO:0008006" key="3">
    <source>
        <dbReference type="Google" id="ProtNLM"/>
    </source>
</evidence>
<accession>A0A0C2MZK6</accession>
<evidence type="ECO:0000313" key="1">
    <source>
        <dbReference type="EMBL" id="KII69555.1"/>
    </source>
</evidence>
<protein>
    <recommendedName>
        <fullName evidence="3">Tc1-like transposase DDE domain-containing protein</fullName>
    </recommendedName>
</protein>
<name>A0A0C2MZK6_THEKT</name>